<name>A0A6J4LQD0_9ACTN</name>
<evidence type="ECO:0008006" key="2">
    <source>
        <dbReference type="Google" id="ProtNLM"/>
    </source>
</evidence>
<proteinExistence type="predicted"/>
<reference evidence="1" key="1">
    <citation type="submission" date="2020-02" db="EMBL/GenBank/DDBJ databases">
        <authorList>
            <person name="Meier V. D."/>
        </authorList>
    </citation>
    <scope>NUCLEOTIDE SEQUENCE</scope>
    <source>
        <strain evidence="1">AVDCRST_MAG34</strain>
    </source>
</reference>
<dbReference type="InterPro" id="IPR036102">
    <property type="entry name" value="OsmC/Ohrsf"/>
</dbReference>
<dbReference type="InterPro" id="IPR015946">
    <property type="entry name" value="KH_dom-like_a/b"/>
</dbReference>
<evidence type="ECO:0000313" key="1">
    <source>
        <dbReference type="EMBL" id="CAA9339483.1"/>
    </source>
</evidence>
<dbReference type="InterPro" id="IPR003718">
    <property type="entry name" value="OsmC/Ohr_fam"/>
</dbReference>
<dbReference type="SUPFAM" id="SSF82784">
    <property type="entry name" value="OsmC-like"/>
    <property type="match status" value="1"/>
</dbReference>
<accession>A0A6J4LQD0</accession>
<dbReference type="Pfam" id="PF02566">
    <property type="entry name" value="OsmC"/>
    <property type="match status" value="1"/>
</dbReference>
<sequence length="156" mass="16925">MRTTAATRVRHLVLHRVDVRQDDRGMQPDFSVAVGAGTLRGSVRADAAFPHRWTDEGVAAEVQFTGAHLLHVSVAACVLNDLYREAARLGVHLDGVRVTADGGFDTDTWRSTGIAYDVTIESNADEEAVWDLVRVVDQVAEIPRALRAGATVRHAG</sequence>
<dbReference type="AlphaFoldDB" id="A0A6J4LQD0"/>
<gene>
    <name evidence="1" type="ORF">AVDCRST_MAG34-717</name>
</gene>
<protein>
    <recommendedName>
        <fullName evidence="2">OsmC/Ohr family protein</fullName>
    </recommendedName>
</protein>
<dbReference type="Gene3D" id="3.30.300.20">
    <property type="match status" value="1"/>
</dbReference>
<dbReference type="EMBL" id="CADCUI010000016">
    <property type="protein sequence ID" value="CAA9339483.1"/>
    <property type="molecule type" value="Genomic_DNA"/>
</dbReference>
<organism evidence="1">
    <name type="scientific">uncultured Nocardioidaceae bacterium</name>
    <dbReference type="NCBI Taxonomy" id="253824"/>
    <lineage>
        <taxon>Bacteria</taxon>
        <taxon>Bacillati</taxon>
        <taxon>Actinomycetota</taxon>
        <taxon>Actinomycetes</taxon>
        <taxon>Propionibacteriales</taxon>
        <taxon>Nocardioidaceae</taxon>
        <taxon>environmental samples</taxon>
    </lineage>
</organism>